<dbReference type="GO" id="GO:0003677">
    <property type="term" value="F:DNA binding"/>
    <property type="evidence" value="ECO:0007669"/>
    <property type="project" value="InterPro"/>
</dbReference>
<dbReference type="InterPro" id="IPR013249">
    <property type="entry name" value="RNA_pol_sigma70_r4_t2"/>
</dbReference>
<proteinExistence type="predicted"/>
<protein>
    <submittedName>
        <fullName evidence="2">Putative sigma-70 region domain containing protein</fullName>
    </submittedName>
</protein>
<dbReference type="Pfam" id="PF08281">
    <property type="entry name" value="Sigma70_r4_2"/>
    <property type="match status" value="1"/>
</dbReference>
<gene>
    <name evidence="2" type="ORF">MM415A04263_0015</name>
</gene>
<sequence>MHYVDAALDLRRAATRLTDTQREALRLVMAGYTHYEAAARLGVSRRAVGYRLERAIATLRREER</sequence>
<reference evidence="2" key="1">
    <citation type="submission" date="2020-03" db="EMBL/GenBank/DDBJ databases">
        <title>The deep terrestrial virosphere.</title>
        <authorList>
            <person name="Holmfeldt K."/>
            <person name="Nilsson E."/>
            <person name="Simone D."/>
            <person name="Lopez-Fernandez M."/>
            <person name="Wu X."/>
            <person name="de Brujin I."/>
            <person name="Lundin D."/>
            <person name="Andersson A."/>
            <person name="Bertilsson S."/>
            <person name="Dopson M."/>
        </authorList>
    </citation>
    <scope>NUCLEOTIDE SEQUENCE</scope>
    <source>
        <strain evidence="2">MM415A04263</strain>
    </source>
</reference>
<dbReference type="AlphaFoldDB" id="A0A6M3JJ53"/>
<accession>A0A6M3JJ53</accession>
<dbReference type="Gene3D" id="1.10.10.10">
    <property type="entry name" value="Winged helix-like DNA-binding domain superfamily/Winged helix DNA-binding domain"/>
    <property type="match status" value="1"/>
</dbReference>
<dbReference type="GO" id="GO:0006352">
    <property type="term" value="P:DNA-templated transcription initiation"/>
    <property type="evidence" value="ECO:0007669"/>
    <property type="project" value="InterPro"/>
</dbReference>
<dbReference type="InterPro" id="IPR036388">
    <property type="entry name" value="WH-like_DNA-bd_sf"/>
</dbReference>
<evidence type="ECO:0000313" key="2">
    <source>
        <dbReference type="EMBL" id="QJA69820.1"/>
    </source>
</evidence>
<dbReference type="GO" id="GO:0016987">
    <property type="term" value="F:sigma factor activity"/>
    <property type="evidence" value="ECO:0007669"/>
    <property type="project" value="InterPro"/>
</dbReference>
<evidence type="ECO:0000259" key="1">
    <source>
        <dbReference type="Pfam" id="PF08281"/>
    </source>
</evidence>
<organism evidence="2">
    <name type="scientific">viral metagenome</name>
    <dbReference type="NCBI Taxonomy" id="1070528"/>
    <lineage>
        <taxon>unclassified sequences</taxon>
        <taxon>metagenomes</taxon>
        <taxon>organismal metagenomes</taxon>
    </lineage>
</organism>
<dbReference type="InterPro" id="IPR013324">
    <property type="entry name" value="RNA_pol_sigma_r3/r4-like"/>
</dbReference>
<dbReference type="SUPFAM" id="SSF88659">
    <property type="entry name" value="Sigma3 and sigma4 domains of RNA polymerase sigma factors"/>
    <property type="match status" value="1"/>
</dbReference>
<feature type="domain" description="RNA polymerase sigma factor 70 region 4 type 2" evidence="1">
    <location>
        <begin position="9"/>
        <end position="59"/>
    </location>
</feature>
<name>A0A6M3JJ53_9ZZZZ</name>
<dbReference type="EMBL" id="MT141738">
    <property type="protein sequence ID" value="QJA69820.1"/>
    <property type="molecule type" value="Genomic_DNA"/>
</dbReference>